<evidence type="ECO:0000256" key="1">
    <source>
        <dbReference type="SAM" id="Coils"/>
    </source>
</evidence>
<evidence type="ECO:0000313" key="4">
    <source>
        <dbReference type="Proteomes" id="UP000314986"/>
    </source>
</evidence>
<reference evidence="4" key="1">
    <citation type="journal article" date="2006" name="Science">
        <title>Ancient noncoding elements conserved in the human genome.</title>
        <authorList>
            <person name="Venkatesh B."/>
            <person name="Kirkness E.F."/>
            <person name="Loh Y.H."/>
            <person name="Halpern A.L."/>
            <person name="Lee A.P."/>
            <person name="Johnson J."/>
            <person name="Dandona N."/>
            <person name="Viswanathan L.D."/>
            <person name="Tay A."/>
            <person name="Venter J.C."/>
            <person name="Strausberg R.L."/>
            <person name="Brenner S."/>
        </authorList>
    </citation>
    <scope>NUCLEOTIDE SEQUENCE [LARGE SCALE GENOMIC DNA]</scope>
</reference>
<dbReference type="OMA" id="QDQLWSP"/>
<protein>
    <submittedName>
        <fullName evidence="3">Coiled-coil domain containing 157</fullName>
    </submittedName>
</protein>
<reference evidence="4" key="3">
    <citation type="journal article" date="2014" name="Nature">
        <title>Elephant shark genome provides unique insights into gnathostome evolution.</title>
        <authorList>
            <consortium name="International Elephant Shark Genome Sequencing Consortium"/>
            <person name="Venkatesh B."/>
            <person name="Lee A.P."/>
            <person name="Ravi V."/>
            <person name="Maurya A.K."/>
            <person name="Lian M.M."/>
            <person name="Swann J.B."/>
            <person name="Ohta Y."/>
            <person name="Flajnik M.F."/>
            <person name="Sutoh Y."/>
            <person name="Kasahara M."/>
            <person name="Hoon S."/>
            <person name="Gangu V."/>
            <person name="Roy S.W."/>
            <person name="Irimia M."/>
            <person name="Korzh V."/>
            <person name="Kondrychyn I."/>
            <person name="Lim Z.W."/>
            <person name="Tay B.H."/>
            <person name="Tohari S."/>
            <person name="Kong K.W."/>
            <person name="Ho S."/>
            <person name="Lorente-Galdos B."/>
            <person name="Quilez J."/>
            <person name="Marques-Bonet T."/>
            <person name="Raney B.J."/>
            <person name="Ingham P.W."/>
            <person name="Tay A."/>
            <person name="Hillier L.W."/>
            <person name="Minx P."/>
            <person name="Boehm T."/>
            <person name="Wilson R.K."/>
            <person name="Brenner S."/>
            <person name="Warren W.C."/>
        </authorList>
    </citation>
    <scope>NUCLEOTIDE SEQUENCE [LARGE SCALE GENOMIC DNA]</scope>
</reference>
<dbReference type="AlphaFoldDB" id="A0A4W3HIB2"/>
<feature type="coiled-coil region" evidence="1">
    <location>
        <begin position="408"/>
        <end position="539"/>
    </location>
</feature>
<organism evidence="3 4">
    <name type="scientific">Callorhinchus milii</name>
    <name type="common">Ghost shark</name>
    <dbReference type="NCBI Taxonomy" id="7868"/>
    <lineage>
        <taxon>Eukaryota</taxon>
        <taxon>Metazoa</taxon>
        <taxon>Chordata</taxon>
        <taxon>Craniata</taxon>
        <taxon>Vertebrata</taxon>
        <taxon>Chondrichthyes</taxon>
        <taxon>Holocephali</taxon>
        <taxon>Chimaeriformes</taxon>
        <taxon>Callorhinchidae</taxon>
        <taxon>Callorhinchus</taxon>
    </lineage>
</organism>
<reference evidence="4" key="2">
    <citation type="journal article" date="2007" name="PLoS Biol.">
        <title>Survey sequencing and comparative analysis of the elephant shark (Callorhinchus milii) genome.</title>
        <authorList>
            <person name="Venkatesh B."/>
            <person name="Kirkness E.F."/>
            <person name="Loh Y.H."/>
            <person name="Halpern A.L."/>
            <person name="Lee A.P."/>
            <person name="Johnson J."/>
            <person name="Dandona N."/>
            <person name="Viswanathan L.D."/>
            <person name="Tay A."/>
            <person name="Venter J.C."/>
            <person name="Strausberg R.L."/>
            <person name="Brenner S."/>
        </authorList>
    </citation>
    <scope>NUCLEOTIDE SEQUENCE [LARGE SCALE GENOMIC DNA]</scope>
</reference>
<proteinExistence type="predicted"/>
<dbReference type="Proteomes" id="UP000314986">
    <property type="component" value="Unassembled WGS sequence"/>
</dbReference>
<dbReference type="STRING" id="7868.ENSCMIP00000015050"/>
<dbReference type="RefSeq" id="XP_042193737.1">
    <property type="nucleotide sequence ID" value="XM_042337803.1"/>
</dbReference>
<dbReference type="GeneID" id="103184332"/>
<accession>A0A4W3HIB2</accession>
<keyword evidence="4" id="KW-1185">Reference proteome</keyword>
<dbReference type="GeneTree" id="ENSGT00390000013684"/>
<evidence type="ECO:0000313" key="3">
    <source>
        <dbReference type="Ensembl" id="ENSCMIP00000015050.1"/>
    </source>
</evidence>
<feature type="region of interest" description="Disordered" evidence="2">
    <location>
        <begin position="620"/>
        <end position="663"/>
    </location>
</feature>
<dbReference type="InterPro" id="IPR029681">
    <property type="entry name" value="CCDC157"/>
</dbReference>
<feature type="coiled-coil region" evidence="1">
    <location>
        <begin position="299"/>
        <end position="383"/>
    </location>
</feature>
<dbReference type="PANTHER" id="PTHR43696:SF9">
    <property type="entry name" value="COILED-COIL DOMAIN-CONTAINING PROTEIN 157"/>
    <property type="match status" value="1"/>
</dbReference>
<dbReference type="Ensembl" id="ENSCMIT00000015366.1">
    <property type="protein sequence ID" value="ENSCMIP00000015050.1"/>
    <property type="gene ID" value="ENSCMIG00000007391.1"/>
</dbReference>
<dbReference type="InParanoid" id="A0A4W3HIB2"/>
<sequence>MTLLLGNPNCLDSLRKDVTEVQGTIIDVFSRVGAVRYPSWKFPDKTSCELDLVSLMECYDYFEDDLEYTQHSHIMLFELVIDRLVLLLQSITHYADILITEQNIPISKSRGPCMSVGLVVKRYWNSMLQLGQLYQQKRFSKEDRSKVRSELIVPEAQSDHFTRCQLAVPKQPSASIGVTKGSASSRGASVKFPAPDIAKGTRSVGLQTMESSLVPCDACARTQATLKDVGSSIMAVCHQQNLPSSLGRFRAVVSEALGEGTLSATDVAYWACEQNKDLARINKHLAELTGRVEPLKAELRVSAEQQGQLQERIRSLERELERERGRQELMERECECRVEEVNSRNARTVATLESEKEELRRGSAALEERVSILKEELKEQHALIRDLELVKAALLEEVRTQKTDESLVLSLEERVRELTAQLESAGSQLNTVGSELDKERAKIDSLLRHEESLKEKQNALLEHVDQLDKECESLRTSLAESEEGMAELQERLDTVSAERDKQQQEVQTKQINQGSEKAVAELMRRVSELERQTEDHKEQQRLLVMFPELNVPAEAQCESTGDITLDMEKQLEANGLRIRVLEEENSHLRTTLAKLRESAQQGALKLIPQTQLWAASGVPANGSKYEGRKEHSPPVGPRRAIGSPDLEASAGLGQRPCSEKKARIPSADWIRRPGSSVFINPPEPSAIRAYARLKSAGTLPVIRTGTKSNYRKLH</sequence>
<reference evidence="3" key="4">
    <citation type="submission" date="2025-08" db="UniProtKB">
        <authorList>
            <consortium name="Ensembl"/>
        </authorList>
    </citation>
    <scope>IDENTIFICATION</scope>
</reference>
<dbReference type="PANTHER" id="PTHR43696">
    <property type="entry name" value="COILED-COIL DOMAIN-CONTAINING PROTEIN 157"/>
    <property type="match status" value="1"/>
</dbReference>
<name>A0A4W3HIB2_CALMI</name>
<evidence type="ECO:0000256" key="2">
    <source>
        <dbReference type="SAM" id="MobiDB-lite"/>
    </source>
</evidence>
<gene>
    <name evidence="3" type="primary">ccdc157</name>
</gene>
<keyword evidence="1" id="KW-0175">Coiled coil</keyword>
<reference evidence="3" key="5">
    <citation type="submission" date="2025-09" db="UniProtKB">
        <authorList>
            <consortium name="Ensembl"/>
        </authorList>
    </citation>
    <scope>IDENTIFICATION</scope>
</reference>